<gene>
    <name evidence="9" type="ORF">BDD43_5945</name>
</gene>
<dbReference type="GO" id="GO:0005886">
    <property type="term" value="C:plasma membrane"/>
    <property type="evidence" value="ECO:0007669"/>
    <property type="project" value="UniProtKB-SubCell"/>
</dbReference>
<organism evidence="9 10">
    <name type="scientific">Mucilaginibacter gracilis</name>
    <dbReference type="NCBI Taxonomy" id="423350"/>
    <lineage>
        <taxon>Bacteria</taxon>
        <taxon>Pseudomonadati</taxon>
        <taxon>Bacteroidota</taxon>
        <taxon>Sphingobacteriia</taxon>
        <taxon>Sphingobacteriales</taxon>
        <taxon>Sphingobacteriaceae</taxon>
        <taxon>Mucilaginibacter</taxon>
    </lineage>
</organism>
<evidence type="ECO:0000259" key="8">
    <source>
        <dbReference type="Pfam" id="PF01757"/>
    </source>
</evidence>
<feature type="transmembrane region" description="Helical" evidence="7">
    <location>
        <begin position="95"/>
        <end position="114"/>
    </location>
</feature>
<keyword evidence="6 7" id="KW-0472">Membrane</keyword>
<feature type="transmembrane region" description="Helical" evidence="7">
    <location>
        <begin position="197"/>
        <end position="216"/>
    </location>
</feature>
<keyword evidence="9" id="KW-0808">Transferase</keyword>
<evidence type="ECO:0000256" key="4">
    <source>
        <dbReference type="ARBA" id="ARBA00022692"/>
    </source>
</evidence>
<reference evidence="9 10" key="1">
    <citation type="submission" date="2018-10" db="EMBL/GenBank/DDBJ databases">
        <title>Genomic Encyclopedia of Archaeal and Bacterial Type Strains, Phase II (KMG-II): from individual species to whole genera.</title>
        <authorList>
            <person name="Goeker M."/>
        </authorList>
    </citation>
    <scope>NUCLEOTIDE SEQUENCE [LARGE SCALE GENOMIC DNA]</scope>
    <source>
        <strain evidence="9 10">DSM 18602</strain>
    </source>
</reference>
<comment type="caution">
    <text evidence="9">The sequence shown here is derived from an EMBL/GenBank/DDBJ whole genome shotgun (WGS) entry which is preliminary data.</text>
</comment>
<feature type="transmembrane region" description="Helical" evidence="7">
    <location>
        <begin position="228"/>
        <end position="249"/>
    </location>
</feature>
<protein>
    <submittedName>
        <fullName evidence="9">Acyltransferase-like protein</fullName>
    </submittedName>
</protein>
<comment type="subcellular location">
    <subcellularLocation>
        <location evidence="1">Cell membrane</location>
        <topology evidence="1">Multi-pass membrane protein</topology>
    </subcellularLocation>
</comment>
<evidence type="ECO:0000256" key="3">
    <source>
        <dbReference type="ARBA" id="ARBA00022475"/>
    </source>
</evidence>
<accession>A0A495JBA4</accession>
<feature type="domain" description="Acyltransferase 3" evidence="8">
    <location>
        <begin position="15"/>
        <end position="350"/>
    </location>
</feature>
<proteinExistence type="inferred from homology"/>
<evidence type="ECO:0000256" key="6">
    <source>
        <dbReference type="ARBA" id="ARBA00023136"/>
    </source>
</evidence>
<evidence type="ECO:0000313" key="10">
    <source>
        <dbReference type="Proteomes" id="UP000268007"/>
    </source>
</evidence>
<dbReference type="RefSeq" id="WP_121201709.1">
    <property type="nucleotide sequence ID" value="NZ_RBKU01000001.1"/>
</dbReference>
<sequence>MQNLTSSPPVKRNYDFVDTIRCIAMIFIVMEHSTYFEPDKYLPTLGLRAFFFFLSIQFSKFGTVCFFLLAGFLIGDKFTDYTPGQYLKRRLDSTIVPWLFWSVFFIVLINFNLIHAKILGHPDPAGVNVYQTLINSVTTTYLYTNYWFIPNFLFCITLLLIFKRHLYSYKFGAVLFAFTLFYSINIYFSWIRPSHTVAIFGFVFFLWLGAQIHKNWQKVNDWIDKTSLAMWVILTVFTLGLSMAEMYLLRSLGVHDPYNTLRFSNVLYSLSFFFMLLKIRDFKFIHYLKPRETTYGIYLIHYVMVSVVMTQITDPLNLNIYQLSVPVILLFQLAKFIMVYGLTLITIWLINVLHLKRLIGR</sequence>
<keyword evidence="4 7" id="KW-0812">Transmembrane</keyword>
<keyword evidence="5 7" id="KW-1133">Transmembrane helix</keyword>
<dbReference type="GO" id="GO:0016413">
    <property type="term" value="F:O-acetyltransferase activity"/>
    <property type="evidence" value="ECO:0007669"/>
    <property type="project" value="TreeGrafter"/>
</dbReference>
<feature type="transmembrane region" description="Helical" evidence="7">
    <location>
        <begin position="12"/>
        <end position="30"/>
    </location>
</feature>
<evidence type="ECO:0000256" key="1">
    <source>
        <dbReference type="ARBA" id="ARBA00004651"/>
    </source>
</evidence>
<dbReference type="GO" id="GO:0009246">
    <property type="term" value="P:enterobacterial common antigen biosynthetic process"/>
    <property type="evidence" value="ECO:0007669"/>
    <property type="project" value="TreeGrafter"/>
</dbReference>
<dbReference type="PANTHER" id="PTHR40074:SF2">
    <property type="entry name" value="O-ACETYLTRANSFERASE WECH"/>
    <property type="match status" value="1"/>
</dbReference>
<dbReference type="PANTHER" id="PTHR40074">
    <property type="entry name" value="O-ACETYLTRANSFERASE WECH"/>
    <property type="match status" value="1"/>
</dbReference>
<dbReference type="Proteomes" id="UP000268007">
    <property type="component" value="Unassembled WGS sequence"/>
</dbReference>
<evidence type="ECO:0000256" key="5">
    <source>
        <dbReference type="ARBA" id="ARBA00022989"/>
    </source>
</evidence>
<dbReference type="Pfam" id="PF01757">
    <property type="entry name" value="Acyl_transf_3"/>
    <property type="match status" value="1"/>
</dbReference>
<feature type="transmembrane region" description="Helical" evidence="7">
    <location>
        <begin position="295"/>
        <end position="313"/>
    </location>
</feature>
<dbReference type="AlphaFoldDB" id="A0A495JBA4"/>
<comment type="similarity">
    <text evidence="2">Belongs to the acyltransferase 3 family.</text>
</comment>
<name>A0A495JBA4_9SPHI</name>
<keyword evidence="10" id="KW-1185">Reference proteome</keyword>
<feature type="transmembrane region" description="Helical" evidence="7">
    <location>
        <begin position="261"/>
        <end position="279"/>
    </location>
</feature>
<feature type="transmembrane region" description="Helical" evidence="7">
    <location>
        <begin position="333"/>
        <end position="353"/>
    </location>
</feature>
<keyword evidence="9" id="KW-0012">Acyltransferase</keyword>
<feature type="transmembrane region" description="Helical" evidence="7">
    <location>
        <begin position="50"/>
        <end position="74"/>
    </location>
</feature>
<feature type="transmembrane region" description="Helical" evidence="7">
    <location>
        <begin position="169"/>
        <end position="191"/>
    </location>
</feature>
<keyword evidence="3" id="KW-1003">Cell membrane</keyword>
<feature type="transmembrane region" description="Helical" evidence="7">
    <location>
        <begin position="145"/>
        <end position="162"/>
    </location>
</feature>
<dbReference type="EMBL" id="RBKU01000001">
    <property type="protein sequence ID" value="RKR85674.1"/>
    <property type="molecule type" value="Genomic_DNA"/>
</dbReference>
<dbReference type="OrthoDB" id="1495770at2"/>
<dbReference type="InterPro" id="IPR002656">
    <property type="entry name" value="Acyl_transf_3_dom"/>
</dbReference>
<evidence type="ECO:0000313" key="9">
    <source>
        <dbReference type="EMBL" id="RKR85674.1"/>
    </source>
</evidence>
<evidence type="ECO:0000256" key="2">
    <source>
        <dbReference type="ARBA" id="ARBA00007400"/>
    </source>
</evidence>
<evidence type="ECO:0000256" key="7">
    <source>
        <dbReference type="SAM" id="Phobius"/>
    </source>
</evidence>